<organism evidence="3 4">
    <name type="scientific">Thermobacillus xylanilyticus</name>
    <dbReference type="NCBI Taxonomy" id="76633"/>
    <lineage>
        <taxon>Bacteria</taxon>
        <taxon>Bacillati</taxon>
        <taxon>Bacillota</taxon>
        <taxon>Bacilli</taxon>
        <taxon>Bacillales</taxon>
        <taxon>Paenibacillaceae</taxon>
        <taxon>Thermobacillus</taxon>
    </lineage>
</organism>
<dbReference type="InterPro" id="IPR012854">
    <property type="entry name" value="Cu_amine_oxidase-like_N"/>
</dbReference>
<feature type="domain" description="Copper amine oxidase-like N-terminal" evidence="2">
    <location>
        <begin position="41"/>
        <end position="140"/>
    </location>
</feature>
<dbReference type="Proteomes" id="UP000681526">
    <property type="component" value="Unassembled WGS sequence"/>
</dbReference>
<dbReference type="Pfam" id="PF07833">
    <property type="entry name" value="Cu_amine_oxidN1"/>
    <property type="match status" value="1"/>
</dbReference>
<comment type="caution">
    <text evidence="3">The sequence shown here is derived from an EMBL/GenBank/DDBJ whole genome shotgun (WGS) entry which is preliminary data.</text>
</comment>
<feature type="chain" id="PRO_5045546845" evidence="1">
    <location>
        <begin position="24"/>
        <end position="286"/>
    </location>
</feature>
<evidence type="ECO:0000313" key="3">
    <source>
        <dbReference type="EMBL" id="CAG5085370.1"/>
    </source>
</evidence>
<name>A0ABM8V3J6_THEXY</name>
<feature type="signal peptide" evidence="1">
    <location>
        <begin position="1"/>
        <end position="23"/>
    </location>
</feature>
<accession>A0ABM8V3J6</accession>
<proteinExistence type="predicted"/>
<dbReference type="EMBL" id="CAJRAY010000039">
    <property type="protein sequence ID" value="CAG5085370.1"/>
    <property type="molecule type" value="Genomic_DNA"/>
</dbReference>
<reference evidence="3 4" key="1">
    <citation type="submission" date="2021-04" db="EMBL/GenBank/DDBJ databases">
        <authorList>
            <person name="Rakotoarivonina H."/>
        </authorList>
    </citation>
    <scope>NUCLEOTIDE SEQUENCE [LARGE SCALE GENOMIC DNA]</scope>
    <source>
        <strain evidence="3 4">XE</strain>
    </source>
</reference>
<evidence type="ECO:0000259" key="2">
    <source>
        <dbReference type="Pfam" id="PF07833"/>
    </source>
</evidence>
<dbReference type="InterPro" id="IPR036582">
    <property type="entry name" value="Mao_N_sf"/>
</dbReference>
<protein>
    <submittedName>
        <fullName evidence="3">Copper amine oxidase N-terminal domain</fullName>
    </submittedName>
</protein>
<evidence type="ECO:0000256" key="1">
    <source>
        <dbReference type="SAM" id="SignalP"/>
    </source>
</evidence>
<evidence type="ECO:0000313" key="4">
    <source>
        <dbReference type="Proteomes" id="UP000681526"/>
    </source>
</evidence>
<keyword evidence="1" id="KW-0732">Signal</keyword>
<dbReference type="RefSeq" id="WP_213484270.1">
    <property type="nucleotide sequence ID" value="NZ_CAJRAY010000039.1"/>
</dbReference>
<dbReference type="Gene3D" id="3.30.457.10">
    <property type="entry name" value="Copper amine oxidase-like, N-terminal domain"/>
    <property type="match status" value="1"/>
</dbReference>
<sequence length="286" mass="31753">MKKIIISMLAAFGVLFGASSVHADTPVKLQMQNRTDGAAVEIPSDEAPELKNNRVMVPFRVISDQLGATVHWSDQEVVLIKGDTRVSLRLGSDIAVVNRETVRLEAVPYVKNDRMMVPLRFVAEVFGCDVRYENRTVTVTTKPFAIDGVNVSAFLLETAVINGFVVEDVVGNSYIEVLYQLIEAGKGEVVEPPAGTVPEYGLAELGNFYPFAKYDFLDQGGSSIRHYDLYTQRRADDEPPLGYFLLYAAHEDQWYKFDVETPYEIWELKGKAAKSGYGGTVENAVP</sequence>
<keyword evidence="4" id="KW-1185">Reference proteome</keyword>
<gene>
    <name evidence="3" type="primary">txxe 811-M1_2055</name>
    <name evidence="3" type="ORF">TXXE_08655</name>
</gene>
<dbReference type="SUPFAM" id="SSF55383">
    <property type="entry name" value="Copper amine oxidase, domain N"/>
    <property type="match status" value="1"/>
</dbReference>